<dbReference type="RefSeq" id="WP_135878435.1">
    <property type="nucleotide sequence ID" value="NZ_SRSO01000029.1"/>
</dbReference>
<feature type="domain" description="Thioredoxin" evidence="5">
    <location>
        <begin position="64"/>
        <end position="204"/>
    </location>
</feature>
<comment type="subcellular location">
    <subcellularLocation>
        <location evidence="1">Cell envelope</location>
    </subcellularLocation>
</comment>
<evidence type="ECO:0000256" key="1">
    <source>
        <dbReference type="ARBA" id="ARBA00004196"/>
    </source>
</evidence>
<evidence type="ECO:0000256" key="3">
    <source>
        <dbReference type="ARBA" id="ARBA00023157"/>
    </source>
</evidence>
<evidence type="ECO:0000256" key="2">
    <source>
        <dbReference type="ARBA" id="ARBA00022748"/>
    </source>
</evidence>
<keyword evidence="3" id="KW-1015">Disulfide bond</keyword>
<dbReference type="GO" id="GO:0017004">
    <property type="term" value="P:cytochrome complex assembly"/>
    <property type="evidence" value="ECO:0007669"/>
    <property type="project" value="UniProtKB-KW"/>
</dbReference>
<sequence length="204" mass="23792">YQRIFNSPKDTLAQLLVFHKLGYKDAIEPRLDAFENQFGKDHPEIYTVRNTYKNIREHKKVKVIDVGSTVKDFSSKNLNGKEFKLSNVLKENKYVLVEFWASWCGPCRAEIPHMKKAYKHYNKKGFEIVSFSLDHERERWVGASEEEALPWINVGDLQAYKSPVVKMYGVQGIPRNFLVDKSGTIIAKDLRQEKLDEKLKELLK</sequence>
<keyword evidence="2" id="KW-0201">Cytochrome c-type biogenesis</keyword>
<dbReference type="AlphaFoldDB" id="A0A4S1DT85"/>
<dbReference type="InterPro" id="IPR017937">
    <property type="entry name" value="Thioredoxin_CS"/>
</dbReference>
<dbReference type="PANTHER" id="PTHR42852:SF6">
    <property type="entry name" value="THIOL:DISULFIDE INTERCHANGE PROTEIN DSBE"/>
    <property type="match status" value="1"/>
</dbReference>
<dbReference type="GO" id="GO:0030313">
    <property type="term" value="C:cell envelope"/>
    <property type="evidence" value="ECO:0007669"/>
    <property type="project" value="UniProtKB-SubCell"/>
</dbReference>
<dbReference type="PANTHER" id="PTHR42852">
    <property type="entry name" value="THIOL:DISULFIDE INTERCHANGE PROTEIN DSBE"/>
    <property type="match status" value="1"/>
</dbReference>
<dbReference type="EMBL" id="SRSO01000029">
    <property type="protein sequence ID" value="TGV00993.1"/>
    <property type="molecule type" value="Genomic_DNA"/>
</dbReference>
<evidence type="ECO:0000313" key="7">
    <source>
        <dbReference type="Proteomes" id="UP000307602"/>
    </source>
</evidence>
<dbReference type="GO" id="GO:0016209">
    <property type="term" value="F:antioxidant activity"/>
    <property type="evidence" value="ECO:0007669"/>
    <property type="project" value="InterPro"/>
</dbReference>
<dbReference type="InterPro" id="IPR050553">
    <property type="entry name" value="Thioredoxin_ResA/DsbE_sf"/>
</dbReference>
<dbReference type="InterPro" id="IPR000866">
    <property type="entry name" value="AhpC/TSA"/>
</dbReference>
<dbReference type="Pfam" id="PF00578">
    <property type="entry name" value="AhpC-TSA"/>
    <property type="match status" value="1"/>
</dbReference>
<organism evidence="6 7">
    <name type="scientific">Flavivirga rizhaonensis</name>
    <dbReference type="NCBI Taxonomy" id="2559571"/>
    <lineage>
        <taxon>Bacteria</taxon>
        <taxon>Pseudomonadati</taxon>
        <taxon>Bacteroidota</taxon>
        <taxon>Flavobacteriia</taxon>
        <taxon>Flavobacteriales</taxon>
        <taxon>Flavobacteriaceae</taxon>
        <taxon>Flavivirga</taxon>
    </lineage>
</organism>
<dbReference type="SUPFAM" id="SSF52833">
    <property type="entry name" value="Thioredoxin-like"/>
    <property type="match status" value="1"/>
</dbReference>
<protein>
    <submittedName>
        <fullName evidence="6">TlpA family protein disulfide reductase</fullName>
    </submittedName>
</protein>
<dbReference type="PROSITE" id="PS51352">
    <property type="entry name" value="THIOREDOXIN_2"/>
    <property type="match status" value="1"/>
</dbReference>
<feature type="non-terminal residue" evidence="6">
    <location>
        <position position="1"/>
    </location>
</feature>
<accession>A0A4S1DT85</accession>
<comment type="caution">
    <text evidence="6">The sequence shown here is derived from an EMBL/GenBank/DDBJ whole genome shotgun (WGS) entry which is preliminary data.</text>
</comment>
<gene>
    <name evidence="6" type="ORF">EM932_17135</name>
</gene>
<reference evidence="6 7" key="1">
    <citation type="submission" date="2019-04" db="EMBL/GenBank/DDBJ databases">
        <authorList>
            <person name="Liu A."/>
        </authorList>
    </citation>
    <scope>NUCLEOTIDE SEQUENCE [LARGE SCALE GENOMIC DNA]</scope>
    <source>
        <strain evidence="6 7">RZ03</strain>
    </source>
</reference>
<evidence type="ECO:0000313" key="6">
    <source>
        <dbReference type="EMBL" id="TGV00993.1"/>
    </source>
</evidence>
<dbReference type="InterPro" id="IPR013766">
    <property type="entry name" value="Thioredoxin_domain"/>
</dbReference>
<dbReference type="InterPro" id="IPR036249">
    <property type="entry name" value="Thioredoxin-like_sf"/>
</dbReference>
<evidence type="ECO:0000256" key="4">
    <source>
        <dbReference type="ARBA" id="ARBA00023284"/>
    </source>
</evidence>
<dbReference type="GO" id="GO:0016491">
    <property type="term" value="F:oxidoreductase activity"/>
    <property type="evidence" value="ECO:0007669"/>
    <property type="project" value="InterPro"/>
</dbReference>
<evidence type="ECO:0000259" key="5">
    <source>
        <dbReference type="PROSITE" id="PS51352"/>
    </source>
</evidence>
<name>A0A4S1DT85_9FLAO</name>
<proteinExistence type="predicted"/>
<dbReference type="OrthoDB" id="1069091at2"/>
<keyword evidence="7" id="KW-1185">Reference proteome</keyword>
<keyword evidence="4" id="KW-0676">Redox-active center</keyword>
<dbReference type="PROSITE" id="PS00194">
    <property type="entry name" value="THIOREDOXIN_1"/>
    <property type="match status" value="1"/>
</dbReference>
<dbReference type="CDD" id="cd02966">
    <property type="entry name" value="TlpA_like_family"/>
    <property type="match status" value="1"/>
</dbReference>
<dbReference type="Proteomes" id="UP000307602">
    <property type="component" value="Unassembled WGS sequence"/>
</dbReference>
<dbReference type="Gene3D" id="3.40.30.10">
    <property type="entry name" value="Glutaredoxin"/>
    <property type="match status" value="1"/>
</dbReference>